<dbReference type="STRING" id="1834516.BL253_00800"/>
<dbReference type="InterPro" id="IPR000871">
    <property type="entry name" value="Beta-lactam_class-A"/>
</dbReference>
<feature type="compositionally biased region" description="Gly residues" evidence="1">
    <location>
        <begin position="92"/>
        <end position="101"/>
    </location>
</feature>
<dbReference type="GO" id="GO:0046677">
    <property type="term" value="P:response to antibiotic"/>
    <property type="evidence" value="ECO:0007669"/>
    <property type="project" value="InterPro"/>
</dbReference>
<evidence type="ECO:0000256" key="2">
    <source>
        <dbReference type="SAM" id="SignalP"/>
    </source>
</evidence>
<keyword evidence="5" id="KW-1185">Reference proteome</keyword>
<dbReference type="Proteomes" id="UP000188929">
    <property type="component" value="Unassembled WGS sequence"/>
</dbReference>
<evidence type="ECO:0000313" key="5">
    <source>
        <dbReference type="Proteomes" id="UP000188929"/>
    </source>
</evidence>
<dbReference type="Gene3D" id="3.40.710.10">
    <property type="entry name" value="DD-peptidase/beta-lactamase superfamily"/>
    <property type="match status" value="1"/>
</dbReference>
<proteinExistence type="predicted"/>
<dbReference type="PANTHER" id="PTHR35333">
    <property type="entry name" value="BETA-LACTAMASE"/>
    <property type="match status" value="1"/>
</dbReference>
<name>A0A1V2IKB4_9ACTN</name>
<reference evidence="5" key="1">
    <citation type="submission" date="2016-10" db="EMBL/GenBank/DDBJ databases">
        <title>Frankia sp. NRRL B-16386 Genome sequencing.</title>
        <authorList>
            <person name="Ghodhbane-Gtari F."/>
            <person name="Swanson E."/>
            <person name="Gueddou A."/>
            <person name="Hezbri K."/>
            <person name="Ktari K."/>
            <person name="Nouioui I."/>
            <person name="Morris K."/>
            <person name="Simpson S."/>
            <person name="Abebe-Akele F."/>
            <person name="Thomas K."/>
            <person name="Gtari M."/>
            <person name="Tisa L.S."/>
        </authorList>
    </citation>
    <scope>NUCLEOTIDE SEQUENCE [LARGE SCALE GENOMIC DNA]</scope>
    <source>
        <strain evidence="5">NRRL B-16386</strain>
    </source>
</reference>
<feature type="region of interest" description="Disordered" evidence="1">
    <location>
        <begin position="92"/>
        <end position="126"/>
    </location>
</feature>
<dbReference type="EMBL" id="MOMC01000003">
    <property type="protein sequence ID" value="ONH33598.1"/>
    <property type="molecule type" value="Genomic_DNA"/>
</dbReference>
<evidence type="ECO:0000256" key="1">
    <source>
        <dbReference type="SAM" id="MobiDB-lite"/>
    </source>
</evidence>
<dbReference type="SUPFAM" id="SSF56601">
    <property type="entry name" value="beta-lactamase/transpeptidase-like"/>
    <property type="match status" value="1"/>
</dbReference>
<sequence length="435" mass="42874">MVSGRSARGRRARTRSRSRLAGLTAAVGVAALAAVGAPPFTAAATAATPDDTAVAVERAASVSSTDALDGSVLAGILGIDFAIATPDGAIPGGATSGGTTPGGATSDAKSVAAMPGGATSSAPAAAPTVPTTLVAPAVPTAPAPTSASVPPATTWEPVPSGSAPAATASGPPAAAEPDSSFAPVLAAEFRSYLATRPGAVSVALYDPATGMTVDVTNSTRTGWETASTVKLDILTALLSKTGESGQLTAGQLRLAKPMISISDNASASTLWRAAGAQSGMNGFFRGLGMTSTTAGGGGAWGLTRTTAYDQLRVLRAVAYPGSGLSANAMATAAGLLDTVIPSQRWGLTAGVPAGVSVEIKNGWLPYGGGWVINSLAHVHGAGKDYVMAAYTRDSRTMATGIETISGLSRLAWRYVPGAPDPKALAAPDPIALAAP</sequence>
<feature type="compositionally biased region" description="Low complexity" evidence="1">
    <location>
        <begin position="141"/>
        <end position="175"/>
    </location>
</feature>
<dbReference type="Pfam" id="PF13354">
    <property type="entry name" value="Beta-lactamase2"/>
    <property type="match status" value="1"/>
</dbReference>
<dbReference type="InterPro" id="IPR045155">
    <property type="entry name" value="Beta-lactam_cat"/>
</dbReference>
<feature type="domain" description="Beta-lactamase class A catalytic" evidence="3">
    <location>
        <begin position="254"/>
        <end position="391"/>
    </location>
</feature>
<keyword evidence="2" id="KW-0732">Signal</keyword>
<evidence type="ECO:0000313" key="4">
    <source>
        <dbReference type="EMBL" id="ONH33598.1"/>
    </source>
</evidence>
<dbReference type="PANTHER" id="PTHR35333:SF3">
    <property type="entry name" value="BETA-LACTAMASE-TYPE TRANSPEPTIDASE FOLD CONTAINING PROTEIN"/>
    <property type="match status" value="1"/>
</dbReference>
<dbReference type="AlphaFoldDB" id="A0A1V2IKB4"/>
<feature type="signal peptide" evidence="2">
    <location>
        <begin position="1"/>
        <end position="33"/>
    </location>
</feature>
<dbReference type="GO" id="GO:0030655">
    <property type="term" value="P:beta-lactam antibiotic catabolic process"/>
    <property type="evidence" value="ECO:0007669"/>
    <property type="project" value="InterPro"/>
</dbReference>
<evidence type="ECO:0000259" key="3">
    <source>
        <dbReference type="Pfam" id="PF13354"/>
    </source>
</evidence>
<organism evidence="4 5">
    <name type="scientific">Pseudofrankia asymbiotica</name>
    <dbReference type="NCBI Taxonomy" id="1834516"/>
    <lineage>
        <taxon>Bacteria</taxon>
        <taxon>Bacillati</taxon>
        <taxon>Actinomycetota</taxon>
        <taxon>Actinomycetes</taxon>
        <taxon>Frankiales</taxon>
        <taxon>Frankiaceae</taxon>
        <taxon>Pseudofrankia</taxon>
    </lineage>
</organism>
<feature type="region of interest" description="Disordered" evidence="1">
    <location>
        <begin position="141"/>
        <end position="178"/>
    </location>
</feature>
<dbReference type="GO" id="GO:0008800">
    <property type="term" value="F:beta-lactamase activity"/>
    <property type="evidence" value="ECO:0007669"/>
    <property type="project" value="InterPro"/>
</dbReference>
<protein>
    <recommendedName>
        <fullName evidence="3">Beta-lactamase class A catalytic domain-containing protein</fullName>
    </recommendedName>
</protein>
<gene>
    <name evidence="4" type="ORF">BL253_00800</name>
</gene>
<dbReference type="InterPro" id="IPR012338">
    <property type="entry name" value="Beta-lactam/transpept-like"/>
</dbReference>
<accession>A0A1V2IKB4</accession>
<comment type="caution">
    <text evidence="4">The sequence shown here is derived from an EMBL/GenBank/DDBJ whole genome shotgun (WGS) entry which is preliminary data.</text>
</comment>
<feature type="chain" id="PRO_5038662640" description="Beta-lactamase class A catalytic domain-containing protein" evidence="2">
    <location>
        <begin position="34"/>
        <end position="435"/>
    </location>
</feature>